<feature type="DNA-binding region" description="OmpR/PhoB-type" evidence="8">
    <location>
        <begin position="129"/>
        <end position="227"/>
    </location>
</feature>
<dbReference type="Proteomes" id="UP000070376">
    <property type="component" value="Unassembled WGS sequence"/>
</dbReference>
<dbReference type="Pfam" id="PF00072">
    <property type="entry name" value="Response_reg"/>
    <property type="match status" value="1"/>
</dbReference>
<protein>
    <submittedName>
        <fullName evidence="11">Putative response regulator ArlR</fullName>
    </submittedName>
</protein>
<comment type="subcellular location">
    <subcellularLocation>
        <location evidence="1">Cytoplasm</location>
    </subcellularLocation>
</comment>
<keyword evidence="6" id="KW-0804">Transcription</keyword>
<keyword evidence="5 8" id="KW-0238">DNA-binding</keyword>
<evidence type="ECO:0000259" key="10">
    <source>
        <dbReference type="PROSITE" id="PS51755"/>
    </source>
</evidence>
<evidence type="ECO:0000256" key="4">
    <source>
        <dbReference type="ARBA" id="ARBA00023015"/>
    </source>
</evidence>
<name>A0A133KT11_HEYCO</name>
<dbReference type="GO" id="GO:0000976">
    <property type="term" value="F:transcription cis-regulatory region binding"/>
    <property type="evidence" value="ECO:0007669"/>
    <property type="project" value="TreeGrafter"/>
</dbReference>
<dbReference type="InterPro" id="IPR001789">
    <property type="entry name" value="Sig_transdc_resp-reg_receiver"/>
</dbReference>
<dbReference type="PANTHER" id="PTHR48111:SF22">
    <property type="entry name" value="REGULATOR OF RPOS"/>
    <property type="match status" value="1"/>
</dbReference>
<evidence type="ECO:0000256" key="6">
    <source>
        <dbReference type="ARBA" id="ARBA00023163"/>
    </source>
</evidence>
<feature type="domain" description="Response regulatory" evidence="9">
    <location>
        <begin position="7"/>
        <end position="120"/>
    </location>
</feature>
<dbReference type="SMART" id="SM00862">
    <property type="entry name" value="Trans_reg_C"/>
    <property type="match status" value="1"/>
</dbReference>
<dbReference type="GO" id="GO:0000156">
    <property type="term" value="F:phosphorelay response regulator activity"/>
    <property type="evidence" value="ECO:0007669"/>
    <property type="project" value="TreeGrafter"/>
</dbReference>
<dbReference type="InterPro" id="IPR001867">
    <property type="entry name" value="OmpR/PhoB-type_DNA-bd"/>
</dbReference>
<dbReference type="Gene3D" id="3.40.50.2300">
    <property type="match status" value="1"/>
</dbReference>
<evidence type="ECO:0000256" key="7">
    <source>
        <dbReference type="PROSITE-ProRule" id="PRU00169"/>
    </source>
</evidence>
<dbReference type="SUPFAM" id="SSF52172">
    <property type="entry name" value="CheY-like"/>
    <property type="match status" value="1"/>
</dbReference>
<keyword evidence="4" id="KW-0805">Transcription regulation</keyword>
<accession>A0A133KT11</accession>
<evidence type="ECO:0000259" key="9">
    <source>
        <dbReference type="PROSITE" id="PS50110"/>
    </source>
</evidence>
<dbReference type="AlphaFoldDB" id="A0A133KT11"/>
<dbReference type="InterPro" id="IPR039420">
    <property type="entry name" value="WalR-like"/>
</dbReference>
<dbReference type="InterPro" id="IPR036388">
    <property type="entry name" value="WH-like_DNA-bd_sf"/>
</dbReference>
<evidence type="ECO:0000256" key="5">
    <source>
        <dbReference type="ARBA" id="ARBA00023125"/>
    </source>
</evidence>
<reference evidence="12" key="1">
    <citation type="submission" date="2016-01" db="EMBL/GenBank/DDBJ databases">
        <authorList>
            <person name="Mitreva M."/>
            <person name="Pepin K.H."/>
            <person name="Mihindukulasuriya K.A."/>
            <person name="Fulton R."/>
            <person name="Fronick C."/>
            <person name="O'Laughlin M."/>
            <person name="Miner T."/>
            <person name="Herter B."/>
            <person name="Rosa B.A."/>
            <person name="Cordes M."/>
            <person name="Tomlinson C."/>
            <person name="Wollam A."/>
            <person name="Palsikar V.B."/>
            <person name="Mardis E.R."/>
            <person name="Wilson R.K."/>
        </authorList>
    </citation>
    <scope>NUCLEOTIDE SEQUENCE [LARGE SCALE GENOMIC DNA]</scope>
    <source>
        <strain evidence="12">GED7749B</strain>
    </source>
</reference>
<dbReference type="SUPFAM" id="SSF46894">
    <property type="entry name" value="C-terminal effector domain of the bipartite response regulators"/>
    <property type="match status" value="1"/>
</dbReference>
<evidence type="ECO:0000313" key="12">
    <source>
        <dbReference type="Proteomes" id="UP000070376"/>
    </source>
</evidence>
<dbReference type="GO" id="GO:0032993">
    <property type="term" value="C:protein-DNA complex"/>
    <property type="evidence" value="ECO:0007669"/>
    <property type="project" value="TreeGrafter"/>
</dbReference>
<dbReference type="Gene3D" id="1.10.10.10">
    <property type="entry name" value="Winged helix-like DNA-binding domain superfamily/Winged helix DNA-binding domain"/>
    <property type="match status" value="1"/>
</dbReference>
<dbReference type="GO" id="GO:0005829">
    <property type="term" value="C:cytosol"/>
    <property type="evidence" value="ECO:0007669"/>
    <property type="project" value="TreeGrafter"/>
</dbReference>
<comment type="caution">
    <text evidence="11">The sequence shown here is derived from an EMBL/GenBank/DDBJ whole genome shotgun (WGS) entry which is preliminary data.</text>
</comment>
<gene>
    <name evidence="11" type="ORF">HMPREF3213_01663</name>
</gene>
<dbReference type="PROSITE" id="PS51755">
    <property type="entry name" value="OMPR_PHOB"/>
    <property type="match status" value="1"/>
</dbReference>
<dbReference type="SMART" id="SM00448">
    <property type="entry name" value="REC"/>
    <property type="match status" value="1"/>
</dbReference>
<evidence type="ECO:0000256" key="8">
    <source>
        <dbReference type="PROSITE-ProRule" id="PRU01091"/>
    </source>
</evidence>
<dbReference type="CDD" id="cd00383">
    <property type="entry name" value="trans_reg_C"/>
    <property type="match status" value="1"/>
</dbReference>
<evidence type="ECO:0000313" key="11">
    <source>
        <dbReference type="EMBL" id="KWZ82721.1"/>
    </source>
</evidence>
<proteinExistence type="predicted"/>
<sequence>MEVLLMKLLIVEDNVSLLESMKRMLEDEFEVETATDGEEALYLAQQNIFDIILLDVMLPEMDGFSILKTLRKDRVETPVLFVTAKDSLEDRVTGLEIGGDDYIVKPFQAAELKARIRASLRRSGNMTIDHTLRYRGIELFGKEKEIKVDGQPLKLTITQYELLEYLIQNSGNILTREQIFDRVWGFESDTTIAIVEVYIHHLRKKLEPFGYHKDIQNVRGIGYLLKEPDK</sequence>
<evidence type="ECO:0000256" key="3">
    <source>
        <dbReference type="ARBA" id="ARBA00023012"/>
    </source>
</evidence>
<dbReference type="EMBL" id="LRPN01000050">
    <property type="protein sequence ID" value="KWZ82721.1"/>
    <property type="molecule type" value="Genomic_DNA"/>
</dbReference>
<keyword evidence="3" id="KW-0902">Two-component regulatory system</keyword>
<dbReference type="InterPro" id="IPR011006">
    <property type="entry name" value="CheY-like_superfamily"/>
</dbReference>
<dbReference type="Gene3D" id="6.10.250.690">
    <property type="match status" value="1"/>
</dbReference>
<organism evidence="11 12">
    <name type="scientific">Heyndrickxia coagulans</name>
    <name type="common">Weizmannia coagulans</name>
    <dbReference type="NCBI Taxonomy" id="1398"/>
    <lineage>
        <taxon>Bacteria</taxon>
        <taxon>Bacillati</taxon>
        <taxon>Bacillota</taxon>
        <taxon>Bacilli</taxon>
        <taxon>Bacillales</taxon>
        <taxon>Bacillaceae</taxon>
        <taxon>Heyndrickxia</taxon>
    </lineage>
</organism>
<dbReference type="InterPro" id="IPR016032">
    <property type="entry name" value="Sig_transdc_resp-reg_C-effctor"/>
</dbReference>
<feature type="modified residue" description="4-aspartylphosphate" evidence="7">
    <location>
        <position position="55"/>
    </location>
</feature>
<dbReference type="PANTHER" id="PTHR48111">
    <property type="entry name" value="REGULATOR OF RPOS"/>
    <property type="match status" value="1"/>
</dbReference>
<dbReference type="Pfam" id="PF00486">
    <property type="entry name" value="Trans_reg_C"/>
    <property type="match status" value="1"/>
</dbReference>
<dbReference type="GO" id="GO:0006355">
    <property type="term" value="P:regulation of DNA-templated transcription"/>
    <property type="evidence" value="ECO:0007669"/>
    <property type="project" value="InterPro"/>
</dbReference>
<dbReference type="PROSITE" id="PS50110">
    <property type="entry name" value="RESPONSE_REGULATORY"/>
    <property type="match status" value="1"/>
</dbReference>
<feature type="domain" description="OmpR/PhoB-type" evidence="10">
    <location>
        <begin position="129"/>
        <end position="227"/>
    </location>
</feature>
<dbReference type="PATRIC" id="fig|1398.22.peg.1672"/>
<evidence type="ECO:0000256" key="2">
    <source>
        <dbReference type="ARBA" id="ARBA00022553"/>
    </source>
</evidence>
<keyword evidence="2 7" id="KW-0597">Phosphoprotein</keyword>
<evidence type="ECO:0000256" key="1">
    <source>
        <dbReference type="ARBA" id="ARBA00004496"/>
    </source>
</evidence>